<sequence length="362" mass="39698">SQEQTKRVWEWFYHQINDTEDTLDDLLKNVKSCVYAKNKRDSRITNKQAQKFVYVQAASQRHVEEDPAVEAAALADVHAASQCHVEEDPAVEAAALADVQAASQRHVEEEPAAMADVQTASQCHVEEEPAALATSQDSVALPHTPLPVNGAEETALKFYNSSLFPKLKFSVQGAAGLDMMLVHSRKAHKVVIVEGKSIIQNDEDVQQVCVTRYGFCVIKGPGCFKDVLSQTLKDASIDMSPHVALDATVQRFNGTNFQSFDEDNNPDKTGDQRQMIITDEAAALVAFYNKHEKTSTGSCFIASPEVVGLPRNVRDNEDVLTKAVNSGTMIQRIVAKMFASSHRLGKLDNGGVTISNMSHSKL</sequence>
<gene>
    <name evidence="1" type="ORF">CEUSTIGMA_g11621.t1</name>
</gene>
<dbReference type="AlphaFoldDB" id="A0A250XMA2"/>
<evidence type="ECO:0000313" key="1">
    <source>
        <dbReference type="EMBL" id="GAX84198.1"/>
    </source>
</evidence>
<reference evidence="1 2" key="1">
    <citation type="submission" date="2017-08" db="EMBL/GenBank/DDBJ databases">
        <title>Acidophilic green algal genome provides insights into adaptation to an acidic environment.</title>
        <authorList>
            <person name="Hirooka S."/>
            <person name="Hirose Y."/>
            <person name="Kanesaki Y."/>
            <person name="Higuchi S."/>
            <person name="Fujiwara T."/>
            <person name="Onuma R."/>
            <person name="Era A."/>
            <person name="Ohbayashi R."/>
            <person name="Uzuka A."/>
            <person name="Nozaki H."/>
            <person name="Yoshikawa H."/>
            <person name="Miyagishima S.Y."/>
        </authorList>
    </citation>
    <scope>NUCLEOTIDE SEQUENCE [LARGE SCALE GENOMIC DNA]</scope>
    <source>
        <strain evidence="1 2">NIES-2499</strain>
    </source>
</reference>
<comment type="caution">
    <text evidence="1">The sequence shown here is derived from an EMBL/GenBank/DDBJ whole genome shotgun (WGS) entry which is preliminary data.</text>
</comment>
<proteinExistence type="predicted"/>
<dbReference type="EMBL" id="BEGY01000119">
    <property type="protein sequence ID" value="GAX84198.1"/>
    <property type="molecule type" value="Genomic_DNA"/>
</dbReference>
<accession>A0A250XMA2</accession>
<name>A0A250XMA2_9CHLO</name>
<evidence type="ECO:0000313" key="2">
    <source>
        <dbReference type="Proteomes" id="UP000232323"/>
    </source>
</evidence>
<feature type="non-terminal residue" evidence="1">
    <location>
        <position position="1"/>
    </location>
</feature>
<organism evidence="1 2">
    <name type="scientific">Chlamydomonas eustigma</name>
    <dbReference type="NCBI Taxonomy" id="1157962"/>
    <lineage>
        <taxon>Eukaryota</taxon>
        <taxon>Viridiplantae</taxon>
        <taxon>Chlorophyta</taxon>
        <taxon>core chlorophytes</taxon>
        <taxon>Chlorophyceae</taxon>
        <taxon>CS clade</taxon>
        <taxon>Chlamydomonadales</taxon>
        <taxon>Chlamydomonadaceae</taxon>
        <taxon>Chlamydomonas</taxon>
    </lineage>
</organism>
<protein>
    <submittedName>
        <fullName evidence="1">Uncharacterized protein</fullName>
    </submittedName>
</protein>
<dbReference type="Proteomes" id="UP000232323">
    <property type="component" value="Unassembled WGS sequence"/>
</dbReference>
<keyword evidence="2" id="KW-1185">Reference proteome</keyword>